<reference evidence="2" key="2">
    <citation type="submission" date="2020-09" db="EMBL/GenBank/DDBJ databases">
        <authorList>
            <person name="Sun Q."/>
            <person name="Zhou Y."/>
        </authorList>
    </citation>
    <scope>NUCLEOTIDE SEQUENCE</scope>
    <source>
        <strain evidence="2">CGMCC 1.12214</strain>
    </source>
</reference>
<dbReference type="Gene3D" id="2.40.50.180">
    <property type="entry name" value="CheA-289, Domain 4"/>
    <property type="match status" value="1"/>
</dbReference>
<dbReference type="InterPro" id="IPR036061">
    <property type="entry name" value="CheW-like_dom_sf"/>
</dbReference>
<protein>
    <submittedName>
        <fullName evidence="2">Chemotaxis protein CheW</fullName>
    </submittedName>
</protein>
<dbReference type="InterPro" id="IPR039315">
    <property type="entry name" value="CheW"/>
</dbReference>
<dbReference type="Gene3D" id="2.30.30.40">
    <property type="entry name" value="SH3 Domains"/>
    <property type="match status" value="1"/>
</dbReference>
<proteinExistence type="predicted"/>
<organism evidence="2 3">
    <name type="scientific">Alsobacter metallidurans</name>
    <dbReference type="NCBI Taxonomy" id="340221"/>
    <lineage>
        <taxon>Bacteria</taxon>
        <taxon>Pseudomonadati</taxon>
        <taxon>Pseudomonadota</taxon>
        <taxon>Alphaproteobacteria</taxon>
        <taxon>Hyphomicrobiales</taxon>
        <taxon>Alsobacteraceae</taxon>
        <taxon>Alsobacter</taxon>
    </lineage>
</organism>
<dbReference type="EMBL" id="BMES01000002">
    <property type="protein sequence ID" value="GGH29133.1"/>
    <property type="molecule type" value="Genomic_DNA"/>
</dbReference>
<dbReference type="PANTHER" id="PTHR22617:SF23">
    <property type="entry name" value="CHEMOTAXIS PROTEIN CHEW"/>
    <property type="match status" value="1"/>
</dbReference>
<dbReference type="GO" id="GO:0006935">
    <property type="term" value="P:chemotaxis"/>
    <property type="evidence" value="ECO:0007669"/>
    <property type="project" value="InterPro"/>
</dbReference>
<name>A0A917IC15_9HYPH</name>
<dbReference type="Proteomes" id="UP000603912">
    <property type="component" value="Unassembled WGS sequence"/>
</dbReference>
<evidence type="ECO:0000259" key="1">
    <source>
        <dbReference type="PROSITE" id="PS50851"/>
    </source>
</evidence>
<accession>A0A917IC15</accession>
<evidence type="ECO:0000313" key="3">
    <source>
        <dbReference type="Proteomes" id="UP000603912"/>
    </source>
</evidence>
<comment type="caution">
    <text evidence="2">The sequence shown here is derived from an EMBL/GenBank/DDBJ whole genome shotgun (WGS) entry which is preliminary data.</text>
</comment>
<feature type="domain" description="CheW-like" evidence="1">
    <location>
        <begin position="18"/>
        <end position="158"/>
    </location>
</feature>
<dbReference type="GO" id="GO:0005829">
    <property type="term" value="C:cytosol"/>
    <property type="evidence" value="ECO:0007669"/>
    <property type="project" value="TreeGrafter"/>
</dbReference>
<dbReference type="AlphaFoldDB" id="A0A917IC15"/>
<reference evidence="2" key="1">
    <citation type="journal article" date="2014" name="Int. J. Syst. Evol. Microbiol.">
        <title>Complete genome sequence of Corynebacterium casei LMG S-19264T (=DSM 44701T), isolated from a smear-ripened cheese.</title>
        <authorList>
            <consortium name="US DOE Joint Genome Institute (JGI-PGF)"/>
            <person name="Walter F."/>
            <person name="Albersmeier A."/>
            <person name="Kalinowski J."/>
            <person name="Ruckert C."/>
        </authorList>
    </citation>
    <scope>NUCLEOTIDE SEQUENCE</scope>
    <source>
        <strain evidence="2">CGMCC 1.12214</strain>
    </source>
</reference>
<dbReference type="GO" id="GO:0007165">
    <property type="term" value="P:signal transduction"/>
    <property type="evidence" value="ECO:0007669"/>
    <property type="project" value="InterPro"/>
</dbReference>
<dbReference type="PANTHER" id="PTHR22617">
    <property type="entry name" value="CHEMOTAXIS SENSOR HISTIDINE KINASE-RELATED"/>
    <property type="match status" value="1"/>
</dbReference>
<sequence>MTLMPRSGFEDVETTSETREFVTVLVDGQLFGLPIECVHDVFIAAEVTPVPLAPPEVAGLLNLRGRVVTTLSLRRILKLDDVDQKPSRMVVGVEYGGESFGLAVDGVGEVLSLGTAELQPNPINLDPRWARIAAGIHWLENGLLVVIDIEAILGPASHSEGARLASFSPSKGFQS</sequence>
<gene>
    <name evidence="2" type="primary">cheW</name>
    <name evidence="2" type="ORF">GCM10007036_38840</name>
</gene>
<dbReference type="SMART" id="SM00260">
    <property type="entry name" value="CheW"/>
    <property type="match status" value="1"/>
</dbReference>
<evidence type="ECO:0000313" key="2">
    <source>
        <dbReference type="EMBL" id="GGH29133.1"/>
    </source>
</evidence>
<dbReference type="Pfam" id="PF01584">
    <property type="entry name" value="CheW"/>
    <property type="match status" value="1"/>
</dbReference>
<keyword evidence="3" id="KW-1185">Reference proteome</keyword>
<dbReference type="InterPro" id="IPR002545">
    <property type="entry name" value="CheW-lke_dom"/>
</dbReference>
<dbReference type="PROSITE" id="PS50851">
    <property type="entry name" value="CHEW"/>
    <property type="match status" value="1"/>
</dbReference>
<dbReference type="RefSeq" id="WP_244643937.1">
    <property type="nucleotide sequence ID" value="NZ_BMES01000002.1"/>
</dbReference>
<dbReference type="SUPFAM" id="SSF50341">
    <property type="entry name" value="CheW-like"/>
    <property type="match status" value="1"/>
</dbReference>